<name>A0A497E3E8_UNCAE</name>
<dbReference type="Proteomes" id="UP000279422">
    <property type="component" value="Unassembled WGS sequence"/>
</dbReference>
<dbReference type="InterPro" id="IPR013022">
    <property type="entry name" value="Xyl_isomerase-like_TIM-brl"/>
</dbReference>
<dbReference type="InterPro" id="IPR050312">
    <property type="entry name" value="IolE/XylAMocC-like"/>
</dbReference>
<accession>A0A497E3E8</accession>
<dbReference type="PANTHER" id="PTHR12110:SF53">
    <property type="entry name" value="BLR5974 PROTEIN"/>
    <property type="match status" value="1"/>
</dbReference>
<dbReference type="Pfam" id="PF01261">
    <property type="entry name" value="AP_endonuc_2"/>
    <property type="match status" value="1"/>
</dbReference>
<protein>
    <recommendedName>
        <fullName evidence="1">Xylose isomerase-like TIM barrel domain-containing protein</fullName>
    </recommendedName>
</protein>
<dbReference type="EMBL" id="QMPZ01000071">
    <property type="protein sequence ID" value="RLE08982.1"/>
    <property type="molecule type" value="Genomic_DNA"/>
</dbReference>
<dbReference type="PANTHER" id="PTHR12110">
    <property type="entry name" value="HYDROXYPYRUVATE ISOMERASE"/>
    <property type="match status" value="1"/>
</dbReference>
<sequence length="300" mass="34504">MYVSIRDAILAELSKSMEQEKDLISSLKFLNLKAVEMEFSNDGSVYLLSGRGKHDKVNLFNPSERDLLGEQLDKNEVKISAFLMHNDFSNPNKDEEVDRILKCIEAVRPLGVKVIRLDPAMPKKGLPVKEAAENAIRILEKVLSKLPRDESVFLGMENHGEYSNNPEFLRIVFSTLNDPRIGITLDSGNFYWYGLPLSKVYELFSEFAPHTKHTHIKNIKYPVELREGQREMGYEYARYVSPIYEGDIDHRKLVESLRKAGYEEDLCIEDESLGKFSPKDWPKILKKDAEFLKELLKESG</sequence>
<reference evidence="2 3" key="1">
    <citation type="submission" date="2018-06" db="EMBL/GenBank/DDBJ databases">
        <title>Extensive metabolic versatility and redundancy in microbially diverse, dynamic hydrothermal sediments.</title>
        <authorList>
            <person name="Dombrowski N."/>
            <person name="Teske A."/>
            <person name="Baker B.J."/>
        </authorList>
    </citation>
    <scope>NUCLEOTIDE SEQUENCE [LARGE SCALE GENOMIC DNA]</scope>
    <source>
        <strain evidence="2">B47_G16</strain>
    </source>
</reference>
<dbReference type="SUPFAM" id="SSF51658">
    <property type="entry name" value="Xylose isomerase-like"/>
    <property type="match status" value="1"/>
</dbReference>
<organism evidence="2 3">
    <name type="scientific">Aerophobetes bacterium</name>
    <dbReference type="NCBI Taxonomy" id="2030807"/>
    <lineage>
        <taxon>Bacteria</taxon>
        <taxon>Candidatus Aerophobota</taxon>
    </lineage>
</organism>
<comment type="caution">
    <text evidence="2">The sequence shown here is derived from an EMBL/GenBank/DDBJ whole genome shotgun (WGS) entry which is preliminary data.</text>
</comment>
<gene>
    <name evidence="2" type="ORF">DRJ00_05360</name>
</gene>
<evidence type="ECO:0000259" key="1">
    <source>
        <dbReference type="Pfam" id="PF01261"/>
    </source>
</evidence>
<dbReference type="AlphaFoldDB" id="A0A497E3E8"/>
<proteinExistence type="predicted"/>
<evidence type="ECO:0000313" key="2">
    <source>
        <dbReference type="EMBL" id="RLE08982.1"/>
    </source>
</evidence>
<dbReference type="Gene3D" id="3.20.20.150">
    <property type="entry name" value="Divalent-metal-dependent TIM barrel enzymes"/>
    <property type="match status" value="1"/>
</dbReference>
<feature type="domain" description="Xylose isomerase-like TIM barrel" evidence="1">
    <location>
        <begin position="56"/>
        <end position="295"/>
    </location>
</feature>
<evidence type="ECO:0000313" key="3">
    <source>
        <dbReference type="Proteomes" id="UP000279422"/>
    </source>
</evidence>
<dbReference type="InterPro" id="IPR036237">
    <property type="entry name" value="Xyl_isomerase-like_sf"/>
</dbReference>